<evidence type="ECO:0000313" key="7">
    <source>
        <dbReference type="EMBL" id="TCZ78915.1"/>
    </source>
</evidence>
<feature type="domain" description="RNA polymerase sigma-70 region 2" evidence="5">
    <location>
        <begin position="13"/>
        <end position="77"/>
    </location>
</feature>
<accession>A0A4R4EKU0</accession>
<dbReference type="EMBL" id="SKFG01000004">
    <property type="protein sequence ID" value="TCZ78915.1"/>
    <property type="molecule type" value="Genomic_DNA"/>
</dbReference>
<sequence length="168" mass="19874">MEPFSADHEWEKIYQRHVDTVYRLCYMYLRNAADAEDAVQSVFLKLLGREMSFSDSEHAKAWLVVATRNYCKDFLKSWWKTRRVRLDKLPELARQADKETTTDMLEKLLKLPEKYKTVLYLYYYENYAVKEIAAMLGRKESTVQTQLAAGRKRLKTEMGDSHVQLSTE</sequence>
<dbReference type="InterPro" id="IPR039425">
    <property type="entry name" value="RNA_pol_sigma-70-like"/>
</dbReference>
<evidence type="ECO:0000259" key="6">
    <source>
        <dbReference type="Pfam" id="PF08281"/>
    </source>
</evidence>
<keyword evidence="4" id="KW-0804">Transcription</keyword>
<comment type="similarity">
    <text evidence="1">Belongs to the sigma-70 factor family. ECF subfamily.</text>
</comment>
<comment type="caution">
    <text evidence="7">The sequence shown here is derived from an EMBL/GenBank/DDBJ whole genome shotgun (WGS) entry which is preliminary data.</text>
</comment>
<name>A0A4R4EKU0_9BACL</name>
<dbReference type="NCBIfam" id="TIGR02937">
    <property type="entry name" value="sigma70-ECF"/>
    <property type="match status" value="1"/>
</dbReference>
<evidence type="ECO:0000313" key="8">
    <source>
        <dbReference type="Proteomes" id="UP000295418"/>
    </source>
</evidence>
<dbReference type="Gene3D" id="1.10.10.10">
    <property type="entry name" value="Winged helix-like DNA-binding domain superfamily/Winged helix DNA-binding domain"/>
    <property type="match status" value="1"/>
</dbReference>
<dbReference type="RefSeq" id="WP_132417366.1">
    <property type="nucleotide sequence ID" value="NZ_SKFG01000004.1"/>
</dbReference>
<dbReference type="InterPro" id="IPR007627">
    <property type="entry name" value="RNA_pol_sigma70_r2"/>
</dbReference>
<dbReference type="InterPro" id="IPR036388">
    <property type="entry name" value="WH-like_DNA-bd_sf"/>
</dbReference>
<feature type="domain" description="RNA polymerase sigma factor 70 region 4 type 2" evidence="6">
    <location>
        <begin position="105"/>
        <end position="154"/>
    </location>
</feature>
<dbReference type="CDD" id="cd06171">
    <property type="entry name" value="Sigma70_r4"/>
    <property type="match status" value="1"/>
</dbReference>
<protein>
    <submittedName>
        <fullName evidence="7">Sigma-70 family RNA polymerase sigma factor</fullName>
    </submittedName>
</protein>
<evidence type="ECO:0000256" key="4">
    <source>
        <dbReference type="ARBA" id="ARBA00023163"/>
    </source>
</evidence>
<dbReference type="AlphaFoldDB" id="A0A4R4EKU0"/>
<dbReference type="GO" id="GO:0003677">
    <property type="term" value="F:DNA binding"/>
    <property type="evidence" value="ECO:0007669"/>
    <property type="project" value="InterPro"/>
</dbReference>
<evidence type="ECO:0000256" key="2">
    <source>
        <dbReference type="ARBA" id="ARBA00023015"/>
    </source>
</evidence>
<dbReference type="InterPro" id="IPR013249">
    <property type="entry name" value="RNA_pol_sigma70_r4_t2"/>
</dbReference>
<evidence type="ECO:0000256" key="1">
    <source>
        <dbReference type="ARBA" id="ARBA00010641"/>
    </source>
</evidence>
<dbReference type="Proteomes" id="UP000295418">
    <property type="component" value="Unassembled WGS sequence"/>
</dbReference>
<evidence type="ECO:0000259" key="5">
    <source>
        <dbReference type="Pfam" id="PF04542"/>
    </source>
</evidence>
<keyword evidence="2" id="KW-0805">Transcription regulation</keyword>
<dbReference type="GO" id="GO:0006352">
    <property type="term" value="P:DNA-templated transcription initiation"/>
    <property type="evidence" value="ECO:0007669"/>
    <property type="project" value="InterPro"/>
</dbReference>
<dbReference type="GO" id="GO:0016987">
    <property type="term" value="F:sigma factor activity"/>
    <property type="evidence" value="ECO:0007669"/>
    <property type="project" value="UniProtKB-KW"/>
</dbReference>
<dbReference type="PANTHER" id="PTHR43133:SF60">
    <property type="entry name" value="RNA POLYMERASE SIGMA FACTOR SIGV"/>
    <property type="match status" value="1"/>
</dbReference>
<dbReference type="SUPFAM" id="SSF88659">
    <property type="entry name" value="Sigma3 and sigma4 domains of RNA polymerase sigma factors"/>
    <property type="match status" value="1"/>
</dbReference>
<dbReference type="SUPFAM" id="SSF88946">
    <property type="entry name" value="Sigma2 domain of RNA polymerase sigma factors"/>
    <property type="match status" value="1"/>
</dbReference>
<dbReference type="InterPro" id="IPR013324">
    <property type="entry name" value="RNA_pol_sigma_r3/r4-like"/>
</dbReference>
<keyword evidence="8" id="KW-1185">Reference proteome</keyword>
<dbReference type="InterPro" id="IPR014284">
    <property type="entry name" value="RNA_pol_sigma-70_dom"/>
</dbReference>
<dbReference type="OrthoDB" id="9794508at2"/>
<dbReference type="Pfam" id="PF04542">
    <property type="entry name" value="Sigma70_r2"/>
    <property type="match status" value="1"/>
</dbReference>
<evidence type="ECO:0000256" key="3">
    <source>
        <dbReference type="ARBA" id="ARBA00023082"/>
    </source>
</evidence>
<dbReference type="Pfam" id="PF08281">
    <property type="entry name" value="Sigma70_r4_2"/>
    <property type="match status" value="1"/>
</dbReference>
<dbReference type="PANTHER" id="PTHR43133">
    <property type="entry name" value="RNA POLYMERASE ECF-TYPE SIGMA FACTO"/>
    <property type="match status" value="1"/>
</dbReference>
<reference evidence="7 8" key="1">
    <citation type="submission" date="2019-03" db="EMBL/GenBank/DDBJ databases">
        <authorList>
            <person name="Kim M.K.M."/>
        </authorList>
    </citation>
    <scope>NUCLEOTIDE SEQUENCE [LARGE SCALE GENOMIC DNA]</scope>
    <source>
        <strain evidence="7 8">18JY21-1</strain>
    </source>
</reference>
<dbReference type="Gene3D" id="1.10.1740.10">
    <property type="match status" value="1"/>
</dbReference>
<gene>
    <name evidence="7" type="ORF">E0485_07575</name>
</gene>
<dbReference type="InterPro" id="IPR013325">
    <property type="entry name" value="RNA_pol_sigma_r2"/>
</dbReference>
<proteinExistence type="inferred from homology"/>
<organism evidence="7 8">
    <name type="scientific">Paenibacillus albiflavus</name>
    <dbReference type="NCBI Taxonomy" id="2545760"/>
    <lineage>
        <taxon>Bacteria</taxon>
        <taxon>Bacillati</taxon>
        <taxon>Bacillota</taxon>
        <taxon>Bacilli</taxon>
        <taxon>Bacillales</taxon>
        <taxon>Paenibacillaceae</taxon>
        <taxon>Paenibacillus</taxon>
    </lineage>
</organism>
<keyword evidence="3" id="KW-0731">Sigma factor</keyword>